<dbReference type="Proteomes" id="UP001345963">
    <property type="component" value="Unassembled WGS sequence"/>
</dbReference>
<gene>
    <name evidence="2" type="ORF">ATANTOWER_004665</name>
</gene>
<sequence>MRSEESGQTTTVKTEETTGALIQLQLNRAGGEDVRKVWKESQEESFWYRVYRNSTLFTKCVLSWGTTTNPPQPAASPGPLQALSDESRPQAGLQGGTLAPLSGVTSRASIFWSS</sequence>
<proteinExistence type="predicted"/>
<evidence type="ECO:0000256" key="1">
    <source>
        <dbReference type="SAM" id="MobiDB-lite"/>
    </source>
</evidence>
<name>A0ABU7BMN3_9TELE</name>
<keyword evidence="3" id="KW-1185">Reference proteome</keyword>
<evidence type="ECO:0000313" key="3">
    <source>
        <dbReference type="Proteomes" id="UP001345963"/>
    </source>
</evidence>
<accession>A0ABU7BMN3</accession>
<feature type="region of interest" description="Disordered" evidence="1">
    <location>
        <begin position="66"/>
        <end position="99"/>
    </location>
</feature>
<evidence type="ECO:0000313" key="2">
    <source>
        <dbReference type="EMBL" id="MED6250674.1"/>
    </source>
</evidence>
<organism evidence="2 3">
    <name type="scientific">Ataeniobius toweri</name>
    <dbReference type="NCBI Taxonomy" id="208326"/>
    <lineage>
        <taxon>Eukaryota</taxon>
        <taxon>Metazoa</taxon>
        <taxon>Chordata</taxon>
        <taxon>Craniata</taxon>
        <taxon>Vertebrata</taxon>
        <taxon>Euteleostomi</taxon>
        <taxon>Actinopterygii</taxon>
        <taxon>Neopterygii</taxon>
        <taxon>Teleostei</taxon>
        <taxon>Neoteleostei</taxon>
        <taxon>Acanthomorphata</taxon>
        <taxon>Ovalentaria</taxon>
        <taxon>Atherinomorphae</taxon>
        <taxon>Cyprinodontiformes</taxon>
        <taxon>Goodeidae</taxon>
        <taxon>Ataeniobius</taxon>
    </lineage>
</organism>
<reference evidence="2 3" key="1">
    <citation type="submission" date="2021-07" db="EMBL/GenBank/DDBJ databases">
        <authorList>
            <person name="Palmer J.M."/>
        </authorList>
    </citation>
    <scope>NUCLEOTIDE SEQUENCE [LARGE SCALE GENOMIC DNA]</scope>
    <source>
        <strain evidence="2 3">AT_MEX2019</strain>
        <tissue evidence="2">Muscle</tissue>
    </source>
</reference>
<protein>
    <submittedName>
        <fullName evidence="2">Uncharacterized protein</fullName>
    </submittedName>
</protein>
<dbReference type="EMBL" id="JAHUTI010059159">
    <property type="protein sequence ID" value="MED6250674.1"/>
    <property type="molecule type" value="Genomic_DNA"/>
</dbReference>
<comment type="caution">
    <text evidence="2">The sequence shown here is derived from an EMBL/GenBank/DDBJ whole genome shotgun (WGS) entry which is preliminary data.</text>
</comment>